<gene>
    <name evidence="2" type="ORF">OMM_02944</name>
</gene>
<sequence length="199" mass="22544">MNNLMNTHIMRISDGWNLGYVLDWHIQKSEFLYHNEFGKPVFETQRTEIGEAIFQLKYRQDQTKLDILAETMVVNIQSIFKTASFVIPIPPSKHRSFQPAIELARSVSMKMKLPFFENILLKKGTTSQINDIATKAEKIAALSQCFYINDAITNDGSWDVLVIDDLYATGSSLSAAAQTLKNYPKVNNIFVAAFSRTKG</sequence>
<dbReference type="InterPro" id="IPR051910">
    <property type="entry name" value="ComF/GntX_DNA_util-trans"/>
</dbReference>
<dbReference type="InterPro" id="IPR000836">
    <property type="entry name" value="PRTase_dom"/>
</dbReference>
<comment type="caution">
    <text evidence="2">The sequence shown here is derived from an EMBL/GenBank/DDBJ whole genome shotgun (WGS) entry which is preliminary data.</text>
</comment>
<dbReference type="InterPro" id="IPR029057">
    <property type="entry name" value="PRTase-like"/>
</dbReference>
<name>A0A1V1P7H1_9BACT</name>
<dbReference type="AlphaFoldDB" id="A0A1V1P7H1"/>
<protein>
    <submittedName>
        <fullName evidence="2">Amidophosphoribosyltransferase</fullName>
    </submittedName>
</protein>
<proteinExistence type="inferred from homology"/>
<dbReference type="SUPFAM" id="SSF53271">
    <property type="entry name" value="PRTase-like"/>
    <property type="match status" value="1"/>
</dbReference>
<dbReference type="GO" id="GO:0016757">
    <property type="term" value="F:glycosyltransferase activity"/>
    <property type="evidence" value="ECO:0007669"/>
    <property type="project" value="UniProtKB-KW"/>
</dbReference>
<evidence type="ECO:0000313" key="2">
    <source>
        <dbReference type="EMBL" id="ETR70837.1"/>
    </source>
</evidence>
<dbReference type="PANTHER" id="PTHR47505">
    <property type="entry name" value="DNA UTILIZATION PROTEIN YHGH"/>
    <property type="match status" value="1"/>
</dbReference>
<keyword evidence="2" id="KW-0328">Glycosyltransferase</keyword>
<evidence type="ECO:0000256" key="1">
    <source>
        <dbReference type="ARBA" id="ARBA00008007"/>
    </source>
</evidence>
<dbReference type="Proteomes" id="UP000189670">
    <property type="component" value="Unassembled WGS sequence"/>
</dbReference>
<organism evidence="2 3">
    <name type="scientific">Candidatus Magnetoglobus multicellularis str. Araruama</name>
    <dbReference type="NCBI Taxonomy" id="890399"/>
    <lineage>
        <taxon>Bacteria</taxon>
        <taxon>Pseudomonadati</taxon>
        <taxon>Thermodesulfobacteriota</taxon>
        <taxon>Desulfobacteria</taxon>
        <taxon>Desulfobacterales</taxon>
        <taxon>Desulfobacteraceae</taxon>
        <taxon>Candidatus Magnetoglobus</taxon>
    </lineage>
</organism>
<keyword evidence="2" id="KW-0808">Transferase</keyword>
<accession>A0A1V1P7H1</accession>
<comment type="similarity">
    <text evidence="1">Belongs to the ComF/GntX family.</text>
</comment>
<dbReference type="EMBL" id="ATBP01000361">
    <property type="protein sequence ID" value="ETR70837.1"/>
    <property type="molecule type" value="Genomic_DNA"/>
</dbReference>
<dbReference type="Gene3D" id="3.40.50.2020">
    <property type="match status" value="1"/>
</dbReference>
<dbReference type="CDD" id="cd06223">
    <property type="entry name" value="PRTases_typeI"/>
    <property type="match status" value="1"/>
</dbReference>
<evidence type="ECO:0000313" key="3">
    <source>
        <dbReference type="Proteomes" id="UP000189670"/>
    </source>
</evidence>
<reference evidence="3" key="1">
    <citation type="submission" date="2012-11" db="EMBL/GenBank/DDBJ databases">
        <authorList>
            <person name="Lucero-Rivera Y.E."/>
            <person name="Tovar-Ramirez D."/>
        </authorList>
    </citation>
    <scope>NUCLEOTIDE SEQUENCE [LARGE SCALE GENOMIC DNA]</scope>
    <source>
        <strain evidence="3">Araruama</strain>
    </source>
</reference>
<dbReference type="PANTHER" id="PTHR47505:SF1">
    <property type="entry name" value="DNA UTILIZATION PROTEIN YHGH"/>
    <property type="match status" value="1"/>
</dbReference>